<dbReference type="RefSeq" id="WP_378932257.1">
    <property type="nucleotide sequence ID" value="NZ_JBHLVO010000004.1"/>
</dbReference>
<reference evidence="1 2" key="1">
    <citation type="submission" date="2024-09" db="EMBL/GenBank/DDBJ databases">
        <authorList>
            <person name="Sun Q."/>
            <person name="Mori K."/>
        </authorList>
    </citation>
    <scope>NUCLEOTIDE SEQUENCE [LARGE SCALE GENOMIC DNA]</scope>
    <source>
        <strain evidence="1 2">CCM 7228</strain>
    </source>
</reference>
<dbReference type="Pfam" id="PF14035">
    <property type="entry name" value="YlzJ"/>
    <property type="match status" value="1"/>
</dbReference>
<dbReference type="EMBL" id="JBHLVO010000004">
    <property type="protein sequence ID" value="MFC0271358.1"/>
    <property type="molecule type" value="Genomic_DNA"/>
</dbReference>
<keyword evidence="2" id="KW-1185">Reference proteome</keyword>
<evidence type="ECO:0000313" key="2">
    <source>
        <dbReference type="Proteomes" id="UP001589854"/>
    </source>
</evidence>
<evidence type="ECO:0000313" key="1">
    <source>
        <dbReference type="EMBL" id="MFC0271358.1"/>
    </source>
</evidence>
<dbReference type="Proteomes" id="UP001589854">
    <property type="component" value="Unassembled WGS sequence"/>
</dbReference>
<accession>A0ABV6GCH1</accession>
<sequence length="76" mass="8844">MILYTMMPNELIYPTADNIFEKQSIVSHNGVELLVQQTENSQYEIIRVLSSDPNHYLNQQYCPGQKLSGDLCQFYQ</sequence>
<name>A0ABV6GCH1_9BACI</name>
<proteinExistence type="predicted"/>
<organism evidence="1 2">
    <name type="scientific">Metabacillus herbersteinensis</name>
    <dbReference type="NCBI Taxonomy" id="283816"/>
    <lineage>
        <taxon>Bacteria</taxon>
        <taxon>Bacillati</taxon>
        <taxon>Bacillota</taxon>
        <taxon>Bacilli</taxon>
        <taxon>Bacillales</taxon>
        <taxon>Bacillaceae</taxon>
        <taxon>Metabacillus</taxon>
    </lineage>
</organism>
<protein>
    <submittedName>
        <fullName evidence="1">YlzJ-like family protein</fullName>
    </submittedName>
</protein>
<comment type="caution">
    <text evidence="1">The sequence shown here is derived from an EMBL/GenBank/DDBJ whole genome shotgun (WGS) entry which is preliminary data.</text>
</comment>
<dbReference type="InterPro" id="IPR025619">
    <property type="entry name" value="YlzJ"/>
</dbReference>
<gene>
    <name evidence="1" type="ORF">ACFFIX_07815</name>
</gene>